<comment type="catalytic activity">
    <reaction evidence="2 8">
        <text>glutathione + H2O = L-cysteinylglycine + L-glutamate</text>
        <dbReference type="Rhea" id="RHEA:28807"/>
        <dbReference type="ChEBI" id="CHEBI:15377"/>
        <dbReference type="ChEBI" id="CHEBI:29985"/>
        <dbReference type="ChEBI" id="CHEBI:57925"/>
        <dbReference type="ChEBI" id="CHEBI:61694"/>
        <dbReference type="EC" id="3.4.19.13"/>
    </reaction>
</comment>
<comment type="catalytic activity">
    <reaction evidence="1 8">
        <text>an S-substituted glutathione + H2O = an S-substituted L-cysteinylglycine + L-glutamate</text>
        <dbReference type="Rhea" id="RHEA:59468"/>
        <dbReference type="ChEBI" id="CHEBI:15377"/>
        <dbReference type="ChEBI" id="CHEBI:29985"/>
        <dbReference type="ChEBI" id="CHEBI:90779"/>
        <dbReference type="ChEBI" id="CHEBI:143103"/>
        <dbReference type="EC" id="3.4.19.13"/>
    </reaction>
</comment>
<dbReference type="Gene3D" id="1.10.246.130">
    <property type="match status" value="1"/>
</dbReference>
<comment type="catalytic activity">
    <reaction evidence="5 8">
        <text>an N-terminal (5-L-glutamyl)-[peptide] + an alpha-amino acid = 5-L-glutamyl amino acid + an N-terminal L-alpha-aminoacyl-[peptide]</text>
        <dbReference type="Rhea" id="RHEA:23904"/>
        <dbReference type="Rhea" id="RHEA-COMP:9780"/>
        <dbReference type="Rhea" id="RHEA-COMP:9795"/>
        <dbReference type="ChEBI" id="CHEBI:77644"/>
        <dbReference type="ChEBI" id="CHEBI:78597"/>
        <dbReference type="ChEBI" id="CHEBI:78599"/>
        <dbReference type="ChEBI" id="CHEBI:78608"/>
        <dbReference type="EC" id="2.3.2.2"/>
    </reaction>
</comment>
<feature type="binding site" evidence="7">
    <location>
        <begin position="412"/>
        <end position="414"/>
    </location>
    <ligand>
        <name>L-glutamate</name>
        <dbReference type="ChEBI" id="CHEBI:29985"/>
    </ligand>
</feature>
<comment type="subunit">
    <text evidence="8">This enzyme consists of two polypeptide chains, which are synthesized in precursor form from a single polypeptide.</text>
</comment>
<evidence type="ECO:0000256" key="3">
    <source>
        <dbReference type="ARBA" id="ARBA00009381"/>
    </source>
</evidence>
<evidence type="ECO:0000256" key="4">
    <source>
        <dbReference type="ARBA" id="ARBA00023315"/>
    </source>
</evidence>
<name>A0A518D120_9BACT</name>
<dbReference type="InterPro" id="IPR029055">
    <property type="entry name" value="Ntn_hydrolases_N"/>
</dbReference>
<protein>
    <recommendedName>
        <fullName evidence="8">Glutathione hydrolase proenzyme</fullName>
        <ecNumber evidence="8">2.3.2.2</ecNumber>
        <ecNumber evidence="8">3.4.19.13</ecNumber>
    </recommendedName>
    <component>
        <recommendedName>
            <fullName evidence="8">Glutathione hydrolase large chain</fullName>
        </recommendedName>
    </component>
    <component>
        <recommendedName>
            <fullName evidence="8">Glutathione hydrolase small chain</fullName>
        </recommendedName>
    </component>
</protein>
<dbReference type="InterPro" id="IPR000101">
    <property type="entry name" value="GGT_peptidase"/>
</dbReference>
<dbReference type="UniPathway" id="UPA00204"/>
<keyword evidence="11" id="KW-1185">Reference proteome</keyword>
<dbReference type="PANTHER" id="PTHR43199">
    <property type="entry name" value="GLUTATHIONE HYDROLASE"/>
    <property type="match status" value="1"/>
</dbReference>
<evidence type="ECO:0000313" key="11">
    <source>
        <dbReference type="Proteomes" id="UP000319342"/>
    </source>
</evidence>
<dbReference type="GO" id="GO:0006750">
    <property type="term" value="P:glutathione biosynthetic process"/>
    <property type="evidence" value="ECO:0007669"/>
    <property type="project" value="UniProtKB-KW"/>
</dbReference>
<feature type="binding site" evidence="7">
    <location>
        <position position="115"/>
    </location>
    <ligand>
        <name>L-glutamate</name>
        <dbReference type="ChEBI" id="CHEBI:29985"/>
    </ligand>
</feature>
<feature type="binding site" evidence="7">
    <location>
        <position position="436"/>
    </location>
    <ligand>
        <name>L-glutamate</name>
        <dbReference type="ChEBI" id="CHEBI:29985"/>
    </ligand>
</feature>
<evidence type="ECO:0000256" key="9">
    <source>
        <dbReference type="SAM" id="MobiDB-lite"/>
    </source>
</evidence>
<evidence type="ECO:0000256" key="5">
    <source>
        <dbReference type="ARBA" id="ARBA00047417"/>
    </source>
</evidence>
<dbReference type="PRINTS" id="PR01210">
    <property type="entry name" value="GGTRANSPTASE"/>
</dbReference>
<dbReference type="GO" id="GO:0103068">
    <property type="term" value="F:leukotriene C4 gamma-glutamyl transferase activity"/>
    <property type="evidence" value="ECO:0007669"/>
    <property type="project" value="UniProtKB-EC"/>
</dbReference>
<dbReference type="EC" id="3.4.19.13" evidence="8"/>
<gene>
    <name evidence="10" type="primary">ggt</name>
    <name evidence="10" type="ORF">Pla163_22900</name>
</gene>
<evidence type="ECO:0000313" key="10">
    <source>
        <dbReference type="EMBL" id="QDU85164.1"/>
    </source>
</evidence>
<proteinExistence type="inferred from homology"/>
<dbReference type="EMBL" id="CP036290">
    <property type="protein sequence ID" value="QDU85164.1"/>
    <property type="molecule type" value="Genomic_DNA"/>
</dbReference>
<dbReference type="InterPro" id="IPR043138">
    <property type="entry name" value="GGT_lsub"/>
</dbReference>
<dbReference type="InterPro" id="IPR043137">
    <property type="entry name" value="GGT_ssub_C"/>
</dbReference>
<dbReference type="AlphaFoldDB" id="A0A518D120"/>
<evidence type="ECO:0000256" key="6">
    <source>
        <dbReference type="PIRSR" id="PIRSR600101-1"/>
    </source>
</evidence>
<dbReference type="GO" id="GO:0036374">
    <property type="term" value="F:glutathione hydrolase activity"/>
    <property type="evidence" value="ECO:0007669"/>
    <property type="project" value="UniProtKB-UniRule"/>
</dbReference>
<evidence type="ECO:0000256" key="1">
    <source>
        <dbReference type="ARBA" id="ARBA00001049"/>
    </source>
</evidence>
<reference evidence="10 11" key="1">
    <citation type="submission" date="2019-02" db="EMBL/GenBank/DDBJ databases">
        <title>Deep-cultivation of Planctomycetes and their phenomic and genomic characterization uncovers novel biology.</title>
        <authorList>
            <person name="Wiegand S."/>
            <person name="Jogler M."/>
            <person name="Boedeker C."/>
            <person name="Pinto D."/>
            <person name="Vollmers J."/>
            <person name="Rivas-Marin E."/>
            <person name="Kohn T."/>
            <person name="Peeters S.H."/>
            <person name="Heuer A."/>
            <person name="Rast P."/>
            <person name="Oberbeckmann S."/>
            <person name="Bunk B."/>
            <person name="Jeske O."/>
            <person name="Meyerdierks A."/>
            <person name="Storesund J.E."/>
            <person name="Kallscheuer N."/>
            <person name="Luecker S."/>
            <person name="Lage O.M."/>
            <person name="Pohl T."/>
            <person name="Merkel B.J."/>
            <person name="Hornburger P."/>
            <person name="Mueller R.-W."/>
            <person name="Bruemmer F."/>
            <person name="Labrenz M."/>
            <person name="Spormann A.M."/>
            <person name="Op den Camp H."/>
            <person name="Overmann J."/>
            <person name="Amann R."/>
            <person name="Jetten M.S.M."/>
            <person name="Mascher T."/>
            <person name="Medema M.H."/>
            <person name="Devos D.P."/>
            <person name="Kaster A.-K."/>
            <person name="Ovreas L."/>
            <person name="Rohde M."/>
            <person name="Galperin M.Y."/>
            <person name="Jogler C."/>
        </authorList>
    </citation>
    <scope>NUCLEOTIDE SEQUENCE [LARGE SCALE GENOMIC DNA]</scope>
    <source>
        <strain evidence="10 11">Pla163</strain>
    </source>
</reference>
<feature type="active site" description="Nucleophile" evidence="6">
    <location>
        <position position="394"/>
    </location>
</feature>
<dbReference type="EC" id="2.3.2.2" evidence="8"/>
<keyword evidence="8" id="KW-0865">Zymogen</keyword>
<dbReference type="PROSITE" id="PS00462">
    <property type="entry name" value="G_GLU_TRANSPEPTIDASE"/>
    <property type="match status" value="1"/>
</dbReference>
<keyword evidence="8" id="KW-0317">Glutathione biosynthesis</keyword>
<keyword evidence="8 10" id="KW-0808">Transferase</keyword>
<evidence type="ECO:0000256" key="2">
    <source>
        <dbReference type="ARBA" id="ARBA00001089"/>
    </source>
</evidence>
<dbReference type="NCBIfam" id="TIGR00066">
    <property type="entry name" value="g_glut_trans"/>
    <property type="match status" value="1"/>
</dbReference>
<accession>A0A518D120</accession>
<feature type="binding site" evidence="7">
    <location>
        <begin position="465"/>
        <end position="466"/>
    </location>
    <ligand>
        <name>L-glutamate</name>
        <dbReference type="ChEBI" id="CHEBI:29985"/>
    </ligand>
</feature>
<keyword evidence="4 8" id="KW-0012">Acyltransferase</keyword>
<dbReference type="InterPro" id="IPR051792">
    <property type="entry name" value="GGT_bact"/>
</dbReference>
<feature type="binding site" evidence="7">
    <location>
        <position position="488"/>
    </location>
    <ligand>
        <name>L-glutamate</name>
        <dbReference type="ChEBI" id="CHEBI:29985"/>
    </ligand>
</feature>
<keyword evidence="8" id="KW-0378">Hydrolase</keyword>
<dbReference type="Gene3D" id="3.60.20.40">
    <property type="match status" value="1"/>
</dbReference>
<dbReference type="Pfam" id="PF01019">
    <property type="entry name" value="G_glu_transpept"/>
    <property type="match status" value="1"/>
</dbReference>
<organism evidence="10 11">
    <name type="scientific">Rohdeia mirabilis</name>
    <dbReference type="NCBI Taxonomy" id="2528008"/>
    <lineage>
        <taxon>Bacteria</taxon>
        <taxon>Pseudomonadati</taxon>
        <taxon>Planctomycetota</taxon>
        <taxon>Planctomycetia</taxon>
        <taxon>Planctomycetia incertae sedis</taxon>
        <taxon>Rohdeia</taxon>
    </lineage>
</organism>
<evidence type="ECO:0000256" key="8">
    <source>
        <dbReference type="RuleBase" id="RU368036"/>
    </source>
</evidence>
<dbReference type="PANTHER" id="PTHR43199:SF6">
    <property type="entry name" value="GLUTATHIONE HYDROLASE PROENZYME"/>
    <property type="match status" value="1"/>
</dbReference>
<evidence type="ECO:0000256" key="7">
    <source>
        <dbReference type="PIRSR" id="PIRSR600101-2"/>
    </source>
</evidence>
<feature type="region of interest" description="Disordered" evidence="9">
    <location>
        <begin position="576"/>
        <end position="595"/>
    </location>
</feature>
<dbReference type="InterPro" id="IPR055262">
    <property type="entry name" value="GGT_CS"/>
</dbReference>
<dbReference type="Proteomes" id="UP000319342">
    <property type="component" value="Chromosome"/>
</dbReference>
<comment type="similarity">
    <text evidence="3 8">Belongs to the gamma-glutamyltransferase family.</text>
</comment>
<dbReference type="SUPFAM" id="SSF56235">
    <property type="entry name" value="N-terminal nucleophile aminohydrolases (Ntn hydrolases)"/>
    <property type="match status" value="1"/>
</dbReference>
<sequence length="595" mass="62639">MDVERRTASGDRCGWRQFGVVALLLATVHLAACAGPTVVGEPRGDGPAAVVSAHPLATLAGTRVLEEGGNAADAAVATALALAVVYPQAGNLGGGGFAVWVPSMAPADALALDFRETAPRELDAADFDRADAAGQVDRSKAIGSVLAAGVPGSPRGLIALQSRLGRLSFAEVAAPAIELARDGFEVDPHLASDLASPSLRARLEASPGARALFYPDGEPLLEGDLLVQPDLARTLEHLVAHGPAGFYDGPVADAIVATMRSDGGEMDAVDLAAYQHVWRTPVVSSFGRRTLVTMPPPSSGGILILQVFEILEGEGFDYADAEPDARELHWWIEALRAGFADRAEHLGDPDYYDVPVAQLLDRAWIAQRRHAIGEFAQPDILPWVPPVPEGGGETTHLSVLDADGNAVSLTTTLNTTFGSGIMVEGAGFLLNNEMDDFAIRPGVPNAYGLVGNAANAIEPGKRPLSSMTPTVVCAPDGSVELVIGSPGGPRIITSVFQVLARVLVHGQRLEDAIRAPRLHQQWKPLRTFVEVDFPEELVEDLVRRGHAIERESGRWSSVQGILIGPDGELQAFSDARRGGAAGAPGEGLLHRPARP</sequence>
<comment type="pathway">
    <text evidence="8">Sulfur metabolism; glutathione metabolism.</text>
</comment>
<dbReference type="FunFam" id="3.60.20.40:FF:000001">
    <property type="entry name" value="Gamma-glutamyltranspeptidase 1"/>
    <property type="match status" value="1"/>
</dbReference>
<dbReference type="GO" id="GO:0006751">
    <property type="term" value="P:glutathione catabolic process"/>
    <property type="evidence" value="ECO:0007669"/>
    <property type="project" value="UniProtKB-UniRule"/>
</dbReference>
<comment type="PTM">
    <text evidence="8">Cleaved by autocatalysis into a large and a small subunit.</text>
</comment>